<dbReference type="InterPro" id="IPR005644">
    <property type="entry name" value="NolW-like"/>
</dbReference>
<accession>A0A7C9ML47</accession>
<evidence type="ECO:0000259" key="5">
    <source>
        <dbReference type="Pfam" id="PF00263"/>
    </source>
</evidence>
<dbReference type="GO" id="GO:0009306">
    <property type="term" value="P:protein secretion"/>
    <property type="evidence" value="ECO:0007669"/>
    <property type="project" value="InterPro"/>
</dbReference>
<proteinExistence type="inferred from homology"/>
<dbReference type="InterPro" id="IPR051808">
    <property type="entry name" value="Type_IV_pilus_biogenesis"/>
</dbReference>
<feature type="domain" description="NolW-like" evidence="6">
    <location>
        <begin position="4"/>
        <end position="37"/>
    </location>
</feature>
<keyword evidence="1" id="KW-0732">Signal</keyword>
<feature type="region of interest" description="Disordered" evidence="4">
    <location>
        <begin position="76"/>
        <end position="157"/>
    </location>
</feature>
<evidence type="ECO:0008006" key="9">
    <source>
        <dbReference type="Google" id="ProtNLM"/>
    </source>
</evidence>
<comment type="similarity">
    <text evidence="2">Belongs to the bacterial secretin family.</text>
</comment>
<gene>
    <name evidence="7" type="ORF">GTA51_10085</name>
</gene>
<dbReference type="GO" id="GO:0009279">
    <property type="term" value="C:cell outer membrane"/>
    <property type="evidence" value="ECO:0007669"/>
    <property type="project" value="UniProtKB-SubCell"/>
</dbReference>
<comment type="caution">
    <text evidence="7">The sequence shown here is derived from an EMBL/GenBank/DDBJ whole genome shotgun (WGS) entry which is preliminary data.</text>
</comment>
<dbReference type="EMBL" id="WVUD01000015">
    <property type="protein sequence ID" value="MYL83473.1"/>
    <property type="molecule type" value="Genomic_DNA"/>
</dbReference>
<dbReference type="PANTHER" id="PTHR30604">
    <property type="entry name" value="PROTEIN TRANSPORT PROTEIN HOFQ"/>
    <property type="match status" value="1"/>
</dbReference>
<keyword evidence="3" id="KW-0813">Transport</keyword>
<dbReference type="Pfam" id="PF03958">
    <property type="entry name" value="Secretin_N"/>
    <property type="match status" value="1"/>
</dbReference>
<comment type="subcellular location">
    <subcellularLocation>
        <location evidence="3">Cell outer membrane</location>
    </subcellularLocation>
</comment>
<dbReference type="OrthoDB" id="9775455at2"/>
<protein>
    <recommendedName>
        <fullName evidence="9">NolW-like domain-containing protein</fullName>
    </recommendedName>
</protein>
<evidence type="ECO:0000256" key="4">
    <source>
        <dbReference type="SAM" id="MobiDB-lite"/>
    </source>
</evidence>
<name>A0A7C9ML47_9BACT</name>
<evidence type="ECO:0000256" key="1">
    <source>
        <dbReference type="ARBA" id="ARBA00022729"/>
    </source>
</evidence>
<organism evidence="7 8">
    <name type="scientific">Solidesulfovibrio aerotolerans</name>
    <dbReference type="NCBI Taxonomy" id="295255"/>
    <lineage>
        <taxon>Bacteria</taxon>
        <taxon>Pseudomonadati</taxon>
        <taxon>Thermodesulfobacteriota</taxon>
        <taxon>Desulfovibrionia</taxon>
        <taxon>Desulfovibrionales</taxon>
        <taxon>Desulfovibrionaceae</taxon>
        <taxon>Solidesulfovibrio</taxon>
    </lineage>
</organism>
<dbReference type="InterPro" id="IPR004846">
    <property type="entry name" value="T2SS/T3SS_dom"/>
</dbReference>
<dbReference type="PANTHER" id="PTHR30604:SF1">
    <property type="entry name" value="DNA UTILIZATION PROTEIN HOFQ"/>
    <property type="match status" value="1"/>
</dbReference>
<dbReference type="Proteomes" id="UP000482487">
    <property type="component" value="Unassembled WGS sequence"/>
</dbReference>
<dbReference type="AlphaFoldDB" id="A0A7C9ML47"/>
<dbReference type="Gene3D" id="3.30.1370.120">
    <property type="match status" value="1"/>
</dbReference>
<evidence type="ECO:0000256" key="3">
    <source>
        <dbReference type="RuleBase" id="RU004004"/>
    </source>
</evidence>
<evidence type="ECO:0000313" key="7">
    <source>
        <dbReference type="EMBL" id="MYL83473.1"/>
    </source>
</evidence>
<reference evidence="7 8" key="1">
    <citation type="submission" date="2020-01" db="EMBL/GenBank/DDBJ databases">
        <title>Genome sequence of Desulfovibrio aerotolerans DSM 16695(T).</title>
        <authorList>
            <person name="Karnachuk O."/>
            <person name="Avakyan M."/>
            <person name="Mardanov A."/>
            <person name="Kadnikov V."/>
            <person name="Ravin N."/>
        </authorList>
    </citation>
    <scope>NUCLEOTIDE SEQUENCE [LARGE SCALE GENOMIC DNA]</scope>
    <source>
        <strain evidence="7 8">DSM 16695</strain>
    </source>
</reference>
<feature type="domain" description="Type II/III secretion system secretin-like" evidence="5">
    <location>
        <begin position="244"/>
        <end position="401"/>
    </location>
</feature>
<sequence>MYCSVVPDTHSNTLIVQGPPSDLKKVIKIIDSIDKPPYQIKLKAFIVETSQATAQQLGVQWGGQLKNSNFQITPAQSATSSSTTTVGNVGSNTATTNGATNSSLNTNGSLSSNTTGSTVLGRTQNVTDATRTPPGDANFPGVDNYNSTKNTTNNTLSSNSATAAETLAASVASALLGATGASSNASTGTATSTNTSIPFFQGGSSGSGFGLNYPTLTSAATAGTGLNFLFGKIGGTILEAQLTALAGESKVTILSSPTITTMENQIASIENGKEIPYSTTSQQGTNTQYKNATLKLEITPHVVDGTSLRMKILVKDDQVDENQSNWVQGTPPLFKRETKSNLVVEDGDTIVISGLTRDKNSDTENGVPFLSNIPGLGWAFKSKGKAYEKSDVLIFITPTILGEKPIASIPPSTAKGLGTSSPNQSSGQ</sequence>
<feature type="region of interest" description="Disordered" evidence="4">
    <location>
        <begin position="407"/>
        <end position="428"/>
    </location>
</feature>
<evidence type="ECO:0000259" key="6">
    <source>
        <dbReference type="Pfam" id="PF03958"/>
    </source>
</evidence>
<feature type="compositionally biased region" description="Polar residues" evidence="4">
    <location>
        <begin position="418"/>
        <end position="428"/>
    </location>
</feature>
<dbReference type="Pfam" id="PF00263">
    <property type="entry name" value="Secretin"/>
    <property type="match status" value="1"/>
</dbReference>
<feature type="compositionally biased region" description="Low complexity" evidence="4">
    <location>
        <begin position="146"/>
        <end position="157"/>
    </location>
</feature>
<feature type="compositionally biased region" description="Low complexity" evidence="4">
    <location>
        <begin position="77"/>
        <end position="121"/>
    </location>
</feature>
<dbReference type="InterPro" id="IPR038591">
    <property type="entry name" value="NolW-like_sf"/>
</dbReference>
<keyword evidence="8" id="KW-1185">Reference proteome</keyword>
<evidence type="ECO:0000313" key="8">
    <source>
        <dbReference type="Proteomes" id="UP000482487"/>
    </source>
</evidence>
<evidence type="ECO:0000256" key="2">
    <source>
        <dbReference type="RuleBase" id="RU004003"/>
    </source>
</evidence>